<dbReference type="EMBL" id="CP019070">
    <property type="protein sequence ID" value="APW64668.1"/>
    <property type="molecule type" value="Genomic_DNA"/>
</dbReference>
<evidence type="ECO:0000313" key="4">
    <source>
        <dbReference type="Proteomes" id="UP000186074"/>
    </source>
</evidence>
<keyword evidence="2" id="KW-0812">Transmembrane</keyword>
<accession>A0A1P8KJD2</accession>
<gene>
    <name evidence="3" type="ORF">LPB137_01830</name>
</gene>
<sequence length="90" mass="9770">MAGNTQMNENERGIFKLSGITGMLIATVLLLAILVGLTISGIKVQQNESTNFYKINQDLNGLTSGSFSSDMKQNTAEEQNKNYQLIGNGK</sequence>
<evidence type="ECO:0000256" key="2">
    <source>
        <dbReference type="SAM" id="Phobius"/>
    </source>
</evidence>
<evidence type="ECO:0000256" key="1">
    <source>
        <dbReference type="SAM" id="MobiDB-lite"/>
    </source>
</evidence>
<keyword evidence="2" id="KW-1133">Transmembrane helix</keyword>
<keyword evidence="2" id="KW-0472">Membrane</keyword>
<dbReference type="Pfam" id="PF13179">
    <property type="entry name" value="DUF4006"/>
    <property type="match status" value="1"/>
</dbReference>
<keyword evidence="4" id="KW-1185">Reference proteome</keyword>
<organism evidence="3 4">
    <name type="scientific">Poseidonibacter parvus</name>
    <dbReference type="NCBI Taxonomy" id="1850254"/>
    <lineage>
        <taxon>Bacteria</taxon>
        <taxon>Pseudomonadati</taxon>
        <taxon>Campylobacterota</taxon>
        <taxon>Epsilonproteobacteria</taxon>
        <taxon>Campylobacterales</taxon>
        <taxon>Arcobacteraceae</taxon>
        <taxon>Poseidonibacter</taxon>
    </lineage>
</organism>
<dbReference type="STRING" id="1850254.LPB137_01830"/>
<name>A0A1P8KJD2_9BACT</name>
<dbReference type="AlphaFoldDB" id="A0A1P8KJD2"/>
<proteinExistence type="predicted"/>
<reference evidence="3 4" key="1">
    <citation type="submission" date="2017-01" db="EMBL/GenBank/DDBJ databases">
        <title>Genome sequencing of Arcobacter sp. LPB0137.</title>
        <authorList>
            <person name="Lee G.-W."/>
            <person name="Yi H."/>
        </authorList>
    </citation>
    <scope>NUCLEOTIDE SEQUENCE [LARGE SCALE GENOMIC DNA]</scope>
    <source>
        <strain evidence="3 4">LPB0137</strain>
    </source>
</reference>
<dbReference type="InterPro" id="IPR025065">
    <property type="entry name" value="DUF4006"/>
</dbReference>
<feature type="transmembrane region" description="Helical" evidence="2">
    <location>
        <begin position="20"/>
        <end position="42"/>
    </location>
</feature>
<dbReference type="KEGG" id="alp:LPB137_01830"/>
<evidence type="ECO:0008006" key="5">
    <source>
        <dbReference type="Google" id="ProtNLM"/>
    </source>
</evidence>
<evidence type="ECO:0000313" key="3">
    <source>
        <dbReference type="EMBL" id="APW64668.1"/>
    </source>
</evidence>
<dbReference type="Proteomes" id="UP000186074">
    <property type="component" value="Chromosome"/>
</dbReference>
<dbReference type="OrthoDB" id="5348348at2"/>
<protein>
    <recommendedName>
        <fullName evidence="5">DUF4006 domain-containing protein</fullName>
    </recommendedName>
</protein>
<feature type="region of interest" description="Disordered" evidence="1">
    <location>
        <begin position="69"/>
        <end position="90"/>
    </location>
</feature>
<dbReference type="RefSeq" id="WP_076083607.1">
    <property type="nucleotide sequence ID" value="NZ_CP019070.1"/>
</dbReference>